<dbReference type="Pfam" id="PF03572">
    <property type="entry name" value="Peptidase_S41"/>
    <property type="match status" value="1"/>
</dbReference>
<keyword evidence="3" id="KW-0963">Cytoplasm</keyword>
<keyword evidence="4" id="KW-0645">Protease</keyword>
<feature type="domain" description="Tail specific protease" evidence="7">
    <location>
        <begin position="91"/>
        <end position="135"/>
    </location>
</feature>
<evidence type="ECO:0000313" key="8">
    <source>
        <dbReference type="EMBL" id="GFC89272.1"/>
    </source>
</evidence>
<dbReference type="SUPFAM" id="SSF52096">
    <property type="entry name" value="ClpP/crotonase"/>
    <property type="match status" value="1"/>
</dbReference>
<name>A0A699RX92_TANCI</name>
<evidence type="ECO:0000259" key="7">
    <source>
        <dbReference type="Pfam" id="PF03572"/>
    </source>
</evidence>
<comment type="similarity">
    <text evidence="2">Belongs to the peptidase S41B family.</text>
</comment>
<sequence length="140" mass="15650">GAKREAQFSPDSKEVYFLDQGRIQVVPVEAGKGTSRSVPVAAELDVDFEQEKMVEREVVVRPLSRDTEKALDYRQWVEERRAYVAKASGGKLGYVHMFDMSAASLSQLYLDLDAENMSRDGVVVDVRNNNGGFVNVYAID</sequence>
<dbReference type="GO" id="GO:0006508">
    <property type="term" value="P:proteolysis"/>
    <property type="evidence" value="ECO:0007669"/>
    <property type="project" value="UniProtKB-KW"/>
</dbReference>
<dbReference type="AlphaFoldDB" id="A0A699RX92"/>
<proteinExistence type="inferred from homology"/>
<evidence type="ECO:0000256" key="2">
    <source>
        <dbReference type="ARBA" id="ARBA00008524"/>
    </source>
</evidence>
<dbReference type="PANTHER" id="PTHR43253:SF1">
    <property type="entry name" value="TRICORN PROTEASE HOMOLOG 2-RELATED"/>
    <property type="match status" value="1"/>
</dbReference>
<protein>
    <recommendedName>
        <fullName evidence="7">Tail specific protease domain-containing protein</fullName>
    </recommendedName>
</protein>
<dbReference type="PANTHER" id="PTHR43253">
    <property type="entry name" value="TRICORN PROTEASE HOMOLOG 2-RELATED"/>
    <property type="match status" value="1"/>
</dbReference>
<evidence type="ECO:0000256" key="3">
    <source>
        <dbReference type="ARBA" id="ARBA00022490"/>
    </source>
</evidence>
<dbReference type="InterPro" id="IPR012393">
    <property type="entry name" value="Tricorn_protease"/>
</dbReference>
<evidence type="ECO:0000256" key="4">
    <source>
        <dbReference type="ARBA" id="ARBA00022670"/>
    </source>
</evidence>
<dbReference type="GO" id="GO:0008236">
    <property type="term" value="F:serine-type peptidase activity"/>
    <property type="evidence" value="ECO:0007669"/>
    <property type="project" value="UniProtKB-KW"/>
</dbReference>
<comment type="subcellular location">
    <subcellularLocation>
        <location evidence="1">Cytoplasm</location>
    </subcellularLocation>
</comment>
<dbReference type="InterPro" id="IPR005151">
    <property type="entry name" value="Tail-specific_protease"/>
</dbReference>
<comment type="caution">
    <text evidence="8">The sequence shown here is derived from an EMBL/GenBank/DDBJ whole genome shotgun (WGS) entry which is preliminary data.</text>
</comment>
<dbReference type="EMBL" id="BKCJ011120101">
    <property type="protein sequence ID" value="GFC89272.1"/>
    <property type="molecule type" value="Genomic_DNA"/>
</dbReference>
<evidence type="ECO:0000256" key="1">
    <source>
        <dbReference type="ARBA" id="ARBA00004496"/>
    </source>
</evidence>
<evidence type="ECO:0000256" key="6">
    <source>
        <dbReference type="ARBA" id="ARBA00022825"/>
    </source>
</evidence>
<dbReference type="InterPro" id="IPR036034">
    <property type="entry name" value="PDZ_sf"/>
</dbReference>
<dbReference type="GO" id="GO:0005737">
    <property type="term" value="C:cytoplasm"/>
    <property type="evidence" value="ECO:0007669"/>
    <property type="project" value="UniProtKB-SubCell"/>
</dbReference>
<feature type="non-terminal residue" evidence="8">
    <location>
        <position position="140"/>
    </location>
</feature>
<dbReference type="InterPro" id="IPR029045">
    <property type="entry name" value="ClpP/crotonase-like_dom_sf"/>
</dbReference>
<keyword evidence="6" id="KW-0720">Serine protease</keyword>
<dbReference type="Gene3D" id="3.90.226.10">
    <property type="entry name" value="2-enoyl-CoA Hydratase, Chain A, domain 1"/>
    <property type="match status" value="1"/>
</dbReference>
<organism evidence="8">
    <name type="scientific">Tanacetum cinerariifolium</name>
    <name type="common">Dalmatian daisy</name>
    <name type="synonym">Chrysanthemum cinerariifolium</name>
    <dbReference type="NCBI Taxonomy" id="118510"/>
    <lineage>
        <taxon>Eukaryota</taxon>
        <taxon>Viridiplantae</taxon>
        <taxon>Streptophyta</taxon>
        <taxon>Embryophyta</taxon>
        <taxon>Tracheophyta</taxon>
        <taxon>Spermatophyta</taxon>
        <taxon>Magnoliopsida</taxon>
        <taxon>eudicotyledons</taxon>
        <taxon>Gunneridae</taxon>
        <taxon>Pentapetalae</taxon>
        <taxon>asterids</taxon>
        <taxon>campanulids</taxon>
        <taxon>Asterales</taxon>
        <taxon>Asteraceae</taxon>
        <taxon>Asteroideae</taxon>
        <taxon>Anthemideae</taxon>
        <taxon>Anthemidinae</taxon>
        <taxon>Tanacetum</taxon>
    </lineage>
</organism>
<reference evidence="8" key="1">
    <citation type="journal article" date="2019" name="Sci. Rep.">
        <title>Draft genome of Tanacetum cinerariifolium, the natural source of mosquito coil.</title>
        <authorList>
            <person name="Yamashiro T."/>
            <person name="Shiraishi A."/>
            <person name="Satake H."/>
            <person name="Nakayama K."/>
        </authorList>
    </citation>
    <scope>NUCLEOTIDE SEQUENCE</scope>
</reference>
<gene>
    <name evidence="8" type="ORF">Tci_861242</name>
</gene>
<accession>A0A699RX92</accession>
<keyword evidence="5" id="KW-0378">Hydrolase</keyword>
<evidence type="ECO:0000256" key="5">
    <source>
        <dbReference type="ARBA" id="ARBA00022801"/>
    </source>
</evidence>
<dbReference type="Gene3D" id="2.30.42.10">
    <property type="match status" value="1"/>
</dbReference>
<feature type="non-terminal residue" evidence="8">
    <location>
        <position position="1"/>
    </location>
</feature>